<accession>A0A161KDA6</accession>
<evidence type="ECO:0000313" key="3">
    <source>
        <dbReference type="EMBL" id="CUS45732.1"/>
    </source>
</evidence>
<dbReference type="GO" id="GO:0000156">
    <property type="term" value="F:phosphorelay response regulator activity"/>
    <property type="evidence" value="ECO:0007669"/>
    <property type="project" value="InterPro"/>
</dbReference>
<dbReference type="GO" id="GO:0003677">
    <property type="term" value="F:DNA binding"/>
    <property type="evidence" value="ECO:0007669"/>
    <property type="project" value="InterPro"/>
</dbReference>
<feature type="domain" description="HTH LytTR-type" evidence="2">
    <location>
        <begin position="167"/>
        <end position="266"/>
    </location>
</feature>
<dbReference type="AlphaFoldDB" id="A0A161KDA6"/>
<dbReference type="InterPro" id="IPR007492">
    <property type="entry name" value="LytTR_DNA-bd_dom"/>
</dbReference>
<dbReference type="Pfam" id="PF04397">
    <property type="entry name" value="LytTR"/>
    <property type="match status" value="1"/>
</dbReference>
<feature type="transmembrane region" description="Helical" evidence="1">
    <location>
        <begin position="48"/>
        <end position="69"/>
    </location>
</feature>
<dbReference type="SMART" id="SM00850">
    <property type="entry name" value="LytTR"/>
    <property type="match status" value="1"/>
</dbReference>
<keyword evidence="1" id="KW-0812">Transmembrane</keyword>
<dbReference type="Gene3D" id="2.40.50.1020">
    <property type="entry name" value="LytTr DNA-binding domain"/>
    <property type="match status" value="1"/>
</dbReference>
<gene>
    <name evidence="3" type="ORF">MGWOODY_Smn1852</name>
</gene>
<sequence>MNGAQRRLALILGGGFLVILLAVMIANAESTMSDLALAGAHETKAHVWVWEVTSIVAWLAVAPAIWWLIRHLRPPRFSWVVVVVLIVLASVPLSLAHMALMTALRKLYYAAEGGQYLFLNRLSNPILYEFRKDFASYLQFAGLIAIAQWLLARAGEAKDVPASPRILKVADGAVSHQIPVDEIDHVNAAGNYVELAWHARTLLHRATLAAVAAELGSGFVQIHRSRLVRRAAVRRVETDRSGDFTVTLADGTSLRGSRRYRDSVQG</sequence>
<keyword evidence="1" id="KW-0472">Membrane</keyword>
<evidence type="ECO:0000256" key="1">
    <source>
        <dbReference type="SAM" id="Phobius"/>
    </source>
</evidence>
<dbReference type="EMBL" id="CZQE01000296">
    <property type="protein sequence ID" value="CUS45732.1"/>
    <property type="molecule type" value="Genomic_DNA"/>
</dbReference>
<keyword evidence="1" id="KW-1133">Transmembrane helix</keyword>
<dbReference type="PANTHER" id="PTHR37299:SF1">
    <property type="entry name" value="STAGE 0 SPORULATION PROTEIN A HOMOLOG"/>
    <property type="match status" value="1"/>
</dbReference>
<dbReference type="PIRSF" id="PIRSF031767">
    <property type="entry name" value="MHYE_LytTR"/>
    <property type="match status" value="1"/>
</dbReference>
<feature type="transmembrane region" description="Helical" evidence="1">
    <location>
        <begin position="76"/>
        <end position="100"/>
    </location>
</feature>
<protein>
    <submittedName>
        <fullName evidence="3">Response regulator of the LytR/AlgR family</fullName>
    </submittedName>
</protein>
<proteinExistence type="predicted"/>
<organism evidence="3">
    <name type="scientific">hydrothermal vent metagenome</name>
    <dbReference type="NCBI Taxonomy" id="652676"/>
    <lineage>
        <taxon>unclassified sequences</taxon>
        <taxon>metagenomes</taxon>
        <taxon>ecological metagenomes</taxon>
    </lineage>
</organism>
<dbReference type="InterPro" id="IPR046947">
    <property type="entry name" value="LytR-like"/>
</dbReference>
<dbReference type="PANTHER" id="PTHR37299">
    <property type="entry name" value="TRANSCRIPTIONAL REGULATOR-RELATED"/>
    <property type="match status" value="1"/>
</dbReference>
<reference evidence="3" key="1">
    <citation type="submission" date="2015-10" db="EMBL/GenBank/DDBJ databases">
        <authorList>
            <person name="Gilbert D.G."/>
        </authorList>
    </citation>
    <scope>NUCLEOTIDE SEQUENCE</scope>
</reference>
<name>A0A161KDA6_9ZZZZ</name>
<dbReference type="InterPro" id="IPR012379">
    <property type="entry name" value="LytTR_MHYE"/>
</dbReference>
<evidence type="ECO:0000259" key="2">
    <source>
        <dbReference type="PROSITE" id="PS50930"/>
    </source>
</evidence>
<dbReference type="PROSITE" id="PS50930">
    <property type="entry name" value="HTH_LYTTR"/>
    <property type="match status" value="1"/>
</dbReference>